<evidence type="ECO:0000313" key="2">
    <source>
        <dbReference type="Proteomes" id="UP000032024"/>
    </source>
</evidence>
<keyword evidence="2" id="KW-1185">Reference proteome</keyword>
<reference evidence="2" key="1">
    <citation type="submission" date="2015-01" db="EMBL/GenBank/DDBJ databases">
        <title>Comparative genome analysis of Bacillus coagulans HM-08, Clostridium butyricum HM-68, Bacillus subtilis HM-66 and Bacillus paralicheniformis BL-09.</title>
        <authorList>
            <person name="Zhang H."/>
        </authorList>
    </citation>
    <scope>NUCLEOTIDE SEQUENCE [LARGE SCALE GENOMIC DNA]</scope>
    <source>
        <strain evidence="2">HM-08</strain>
    </source>
</reference>
<name>A0AAN0T6S7_HEYCO</name>
<gene>
    <name evidence="1" type="ORF">SB48_HM08orf04952</name>
</gene>
<evidence type="ECO:0000313" key="1">
    <source>
        <dbReference type="EMBL" id="AJO23897.1"/>
    </source>
</evidence>
<protein>
    <submittedName>
        <fullName evidence="1">Uncharacterized protein</fullName>
    </submittedName>
</protein>
<sequence length="64" mass="7287">MLFFCAKIAVRDIALLFPADKCAGSFIREMKDILKGGGRLFVLHRFDERQNKARLLAICPSSMR</sequence>
<organism evidence="1 2">
    <name type="scientific">Heyndrickxia coagulans</name>
    <name type="common">Weizmannia coagulans</name>
    <dbReference type="NCBI Taxonomy" id="1398"/>
    <lineage>
        <taxon>Bacteria</taxon>
        <taxon>Bacillati</taxon>
        <taxon>Bacillota</taxon>
        <taxon>Bacilli</taxon>
        <taxon>Bacillales</taxon>
        <taxon>Bacillaceae</taxon>
        <taxon>Heyndrickxia</taxon>
    </lineage>
</organism>
<dbReference type="AlphaFoldDB" id="A0AAN0T6S7"/>
<proteinExistence type="predicted"/>
<dbReference type="EMBL" id="CP010525">
    <property type="protein sequence ID" value="AJO23897.1"/>
    <property type="molecule type" value="Genomic_DNA"/>
</dbReference>
<accession>A0AAN0T6S7</accession>
<dbReference type="Proteomes" id="UP000032024">
    <property type="component" value="Chromosome"/>
</dbReference>